<evidence type="ECO:0000313" key="1">
    <source>
        <dbReference type="EMBL" id="EQD62447.1"/>
    </source>
</evidence>
<dbReference type="AlphaFoldDB" id="T1AY34"/>
<reference evidence="1" key="1">
    <citation type="submission" date="2013-08" db="EMBL/GenBank/DDBJ databases">
        <authorList>
            <person name="Mendez C."/>
            <person name="Richter M."/>
            <person name="Ferrer M."/>
            <person name="Sanchez J."/>
        </authorList>
    </citation>
    <scope>NUCLEOTIDE SEQUENCE</scope>
</reference>
<accession>T1AY34</accession>
<reference evidence="1" key="2">
    <citation type="journal article" date="2014" name="ISME J.">
        <title>Microbial stratification in low pH oxic and suboxic macroscopic growths along an acid mine drainage.</title>
        <authorList>
            <person name="Mendez-Garcia C."/>
            <person name="Mesa V."/>
            <person name="Sprenger R.R."/>
            <person name="Richter M."/>
            <person name="Diez M.S."/>
            <person name="Solano J."/>
            <person name="Bargiela R."/>
            <person name="Golyshina O.V."/>
            <person name="Manteca A."/>
            <person name="Ramos J.L."/>
            <person name="Gallego J.R."/>
            <person name="Llorente I."/>
            <person name="Martins Dos Santos V.A."/>
            <person name="Jensen O.N."/>
            <person name="Pelaez A.I."/>
            <person name="Sanchez J."/>
            <person name="Ferrer M."/>
        </authorList>
    </citation>
    <scope>NUCLEOTIDE SEQUENCE</scope>
</reference>
<organism evidence="1">
    <name type="scientific">mine drainage metagenome</name>
    <dbReference type="NCBI Taxonomy" id="410659"/>
    <lineage>
        <taxon>unclassified sequences</taxon>
        <taxon>metagenomes</taxon>
        <taxon>ecological metagenomes</taxon>
    </lineage>
</organism>
<gene>
    <name evidence="1" type="ORF">B1B_07248</name>
</gene>
<name>T1AY34_9ZZZZ</name>
<protein>
    <submittedName>
        <fullName evidence="1">Uncharacterized protein</fullName>
    </submittedName>
</protein>
<feature type="non-terminal residue" evidence="1">
    <location>
        <position position="1"/>
    </location>
</feature>
<dbReference type="EMBL" id="AUZY01004614">
    <property type="protein sequence ID" value="EQD62447.1"/>
    <property type="molecule type" value="Genomic_DNA"/>
</dbReference>
<sequence length="54" mass="5652">VVGAGRGIETADNALSVFWHGGQHELARADKATLARELVTLIAARRAAQTDVAP</sequence>
<comment type="caution">
    <text evidence="1">The sequence shown here is derived from an EMBL/GenBank/DDBJ whole genome shotgun (WGS) entry which is preliminary data.</text>
</comment>
<proteinExistence type="predicted"/>